<dbReference type="GeneID" id="86822770"/>
<accession>C0CP40</accession>
<keyword evidence="3 9" id="KW-0378">Hydrolase</keyword>
<comment type="caution">
    <text evidence="10">The sequence shown here is derived from an EMBL/GenBank/DDBJ whole genome shotgun (WGS) entry which is preliminary data.</text>
</comment>
<dbReference type="InterPro" id="IPR050155">
    <property type="entry name" value="HAD-like_hydrolase_sf"/>
</dbReference>
<dbReference type="PANTHER" id="PTHR43434">
    <property type="entry name" value="PHOSPHOGLYCOLATE PHOSPHATASE"/>
    <property type="match status" value="1"/>
</dbReference>
<dbReference type="GO" id="GO:0005829">
    <property type="term" value="C:cytosol"/>
    <property type="evidence" value="ECO:0007669"/>
    <property type="project" value="TreeGrafter"/>
</dbReference>
<dbReference type="EC" id="3.11.1.1" evidence="8 9"/>
<dbReference type="FunFam" id="1.10.150.240:FF:000006">
    <property type="entry name" value="Phosphonoacetaldehyde hydrolase"/>
    <property type="match status" value="1"/>
</dbReference>
<dbReference type="SFLD" id="SFLDG01135">
    <property type="entry name" value="C1.5.6:_HAD__Beta-PGM__Phospha"/>
    <property type="match status" value="1"/>
</dbReference>
<dbReference type="HAMAP" id="MF_01375">
    <property type="entry name" value="PhnX"/>
    <property type="match status" value="1"/>
</dbReference>
<dbReference type="GO" id="GO:0006281">
    <property type="term" value="P:DNA repair"/>
    <property type="evidence" value="ECO:0007669"/>
    <property type="project" value="TreeGrafter"/>
</dbReference>
<dbReference type="GO" id="GO:0019700">
    <property type="term" value="P:organic phosphonate catabolic process"/>
    <property type="evidence" value="ECO:0007669"/>
    <property type="project" value="InterPro"/>
</dbReference>
<keyword evidence="11" id="KW-1185">Reference proteome</keyword>
<dbReference type="RefSeq" id="WP_005950169.1">
    <property type="nucleotide sequence ID" value="NZ_CP136423.1"/>
</dbReference>
<comment type="catalytic activity">
    <reaction evidence="6 9">
        <text>phosphonoacetaldehyde + H2O = acetaldehyde + phosphate + H(+)</text>
        <dbReference type="Rhea" id="RHEA:18905"/>
        <dbReference type="ChEBI" id="CHEBI:15343"/>
        <dbReference type="ChEBI" id="CHEBI:15377"/>
        <dbReference type="ChEBI" id="CHEBI:15378"/>
        <dbReference type="ChEBI" id="CHEBI:43474"/>
        <dbReference type="ChEBI" id="CHEBI:58383"/>
        <dbReference type="EC" id="3.11.1.1"/>
    </reaction>
</comment>
<reference evidence="10 11" key="2">
    <citation type="submission" date="2009-02" db="EMBL/GenBank/DDBJ databases">
        <title>Draft genome sequence of Blautia hydrogenotrophica DSM 10507 (Ruminococcus hydrogenotrophicus DSM 10507).</title>
        <authorList>
            <person name="Sudarsanam P."/>
            <person name="Ley R."/>
            <person name="Guruge J."/>
            <person name="Turnbaugh P.J."/>
            <person name="Mahowald M."/>
            <person name="Liep D."/>
            <person name="Gordon J."/>
        </authorList>
    </citation>
    <scope>NUCLEOTIDE SEQUENCE [LARGE SCALE GENOMIC DNA]</scope>
    <source>
        <strain evidence="11">DSM 10507 / JCM 14656 / S5a33</strain>
    </source>
</reference>
<comment type="function">
    <text evidence="7 9">Involved in phosphonate degradation.</text>
</comment>
<dbReference type="HOGENOM" id="CLU_045011_12_0_9"/>
<evidence type="ECO:0000256" key="7">
    <source>
        <dbReference type="ARBA" id="ARBA00056573"/>
    </source>
</evidence>
<evidence type="ECO:0000256" key="8">
    <source>
        <dbReference type="ARBA" id="ARBA00066472"/>
    </source>
</evidence>
<dbReference type="Proteomes" id="UP000003100">
    <property type="component" value="Unassembled WGS sequence"/>
</dbReference>
<dbReference type="InterPro" id="IPR023214">
    <property type="entry name" value="HAD_sf"/>
</dbReference>
<proteinExistence type="inferred from homology"/>
<evidence type="ECO:0000313" key="10">
    <source>
        <dbReference type="EMBL" id="EEG48424.1"/>
    </source>
</evidence>
<dbReference type="InterPro" id="IPR006323">
    <property type="entry name" value="Phosphonoacetald_hydro"/>
</dbReference>
<comment type="cofactor">
    <cofactor evidence="9">
        <name>Mg(2+)</name>
        <dbReference type="ChEBI" id="CHEBI:18420"/>
    </cofactor>
    <text evidence="9">Binds 1 Mg(2+) ion per subunit.</text>
</comment>
<evidence type="ECO:0000256" key="4">
    <source>
        <dbReference type="ARBA" id="ARBA00022842"/>
    </source>
</evidence>
<dbReference type="SFLD" id="SFLDG01129">
    <property type="entry name" value="C1.5:_HAD__Beta-PGM__Phosphata"/>
    <property type="match status" value="1"/>
</dbReference>
<evidence type="ECO:0000256" key="6">
    <source>
        <dbReference type="ARBA" id="ARBA00052005"/>
    </source>
</evidence>
<dbReference type="InterPro" id="IPR036412">
    <property type="entry name" value="HAD-like_sf"/>
</dbReference>
<dbReference type="PATRIC" id="fig|476272.21.peg.771"/>
<dbReference type="InterPro" id="IPR023198">
    <property type="entry name" value="PGP-like_dom2"/>
</dbReference>
<evidence type="ECO:0000256" key="5">
    <source>
        <dbReference type="ARBA" id="ARBA00023270"/>
    </source>
</evidence>
<reference evidence="10 11" key="1">
    <citation type="submission" date="2009-01" db="EMBL/GenBank/DDBJ databases">
        <authorList>
            <person name="Fulton L."/>
            <person name="Clifton S."/>
            <person name="Fulton B."/>
            <person name="Xu J."/>
            <person name="Minx P."/>
            <person name="Pepin K.H."/>
            <person name="Johnson M."/>
            <person name="Bhonagiri V."/>
            <person name="Nash W.E."/>
            <person name="Mardis E.R."/>
            <person name="Wilson R.K."/>
        </authorList>
    </citation>
    <scope>NUCLEOTIDE SEQUENCE [LARGE SCALE GENOMIC DNA]</scope>
    <source>
        <strain evidence="11">DSM 10507 / JCM 14656 / S5a33</strain>
    </source>
</reference>
<dbReference type="GO" id="GO:0000287">
    <property type="term" value="F:magnesium ion binding"/>
    <property type="evidence" value="ECO:0007669"/>
    <property type="project" value="UniProtKB-UniRule"/>
</dbReference>
<dbReference type="eggNOG" id="COG0637">
    <property type="taxonomic scope" value="Bacteria"/>
</dbReference>
<comment type="subunit">
    <text evidence="1 9">Homodimer.</text>
</comment>
<feature type="active site" description="Nucleophile" evidence="9">
    <location>
        <position position="13"/>
    </location>
</feature>
<evidence type="ECO:0000313" key="11">
    <source>
        <dbReference type="Proteomes" id="UP000003100"/>
    </source>
</evidence>
<evidence type="ECO:0000256" key="3">
    <source>
        <dbReference type="ARBA" id="ARBA00022801"/>
    </source>
</evidence>
<feature type="binding site" evidence="9">
    <location>
        <position position="15"/>
    </location>
    <ligand>
        <name>Mg(2+)</name>
        <dbReference type="ChEBI" id="CHEBI:18420"/>
    </ligand>
</feature>
<name>C0CP40_BLAHS</name>
<dbReference type="GO" id="GO:0050194">
    <property type="term" value="F:phosphonoacetaldehyde hydrolase activity"/>
    <property type="evidence" value="ECO:0007669"/>
    <property type="project" value="UniProtKB-UniRule"/>
</dbReference>
<dbReference type="Pfam" id="PF00702">
    <property type="entry name" value="Hydrolase"/>
    <property type="match status" value="1"/>
</dbReference>
<sequence length="258" mass="28885">MKMGKKIEAVIFDWAGTTVDYGCFAPVQAFTEVFKEAGIEPTMEEVREPMGMLKWDHIRTMLRMPRIEAAWTEKYGKKPEDTDADQLFSKFEPSLLKILNQFSDPKPHVVKTVNELRAKGIKIGSTTGYTDTMMEIVVPEAKRQGYIPDCWYSPDSTGGMGRPYPYMIFKNLEALKISGVGRAIKVGDTVSDIKEGKNAGMFTVGILEGSSVMGLTQKEYEGLSEQERVDQLVKAERKYKEAGADAVIRDICGVLEFI</sequence>
<comment type="similarity">
    <text evidence="9">Belongs to the HAD-like hydrolase superfamily. PhnX family.</text>
</comment>
<organism evidence="10 11">
    <name type="scientific">Blautia hydrogenotrophica (strain DSM 10507 / JCM 14656 / S5a33)</name>
    <name type="common">Ruminococcus hydrogenotrophicus</name>
    <dbReference type="NCBI Taxonomy" id="476272"/>
    <lineage>
        <taxon>Bacteria</taxon>
        <taxon>Bacillati</taxon>
        <taxon>Bacillota</taxon>
        <taxon>Clostridia</taxon>
        <taxon>Lachnospirales</taxon>
        <taxon>Lachnospiraceae</taxon>
        <taxon>Blautia</taxon>
    </lineage>
</organism>
<dbReference type="EMBL" id="ACBZ01000145">
    <property type="protein sequence ID" value="EEG48424.1"/>
    <property type="molecule type" value="Genomic_DNA"/>
</dbReference>
<protein>
    <recommendedName>
        <fullName evidence="8 9">Phosphonoacetaldehyde hydrolase</fullName>
        <shortName evidence="9">Phosphonatase</shortName>
        <ecNumber evidence="8 9">3.11.1.1</ecNumber>
    </recommendedName>
    <alternativeName>
        <fullName evidence="9">Phosphonoacetaldehyde phosphonohydrolase</fullName>
    </alternativeName>
</protein>
<dbReference type="Gene3D" id="1.10.150.240">
    <property type="entry name" value="Putative phosphatase, domain 2"/>
    <property type="match status" value="1"/>
</dbReference>
<evidence type="ECO:0000256" key="1">
    <source>
        <dbReference type="ARBA" id="ARBA00011738"/>
    </source>
</evidence>
<dbReference type="Gene3D" id="3.40.50.1000">
    <property type="entry name" value="HAD superfamily/HAD-like"/>
    <property type="match status" value="1"/>
</dbReference>
<dbReference type="NCBIfam" id="TIGR01422">
    <property type="entry name" value="phosphonatase"/>
    <property type="match status" value="1"/>
</dbReference>
<evidence type="ECO:0000256" key="9">
    <source>
        <dbReference type="HAMAP-Rule" id="MF_01375"/>
    </source>
</evidence>
<dbReference type="SFLD" id="SFLDS00003">
    <property type="entry name" value="Haloacid_Dehalogenase"/>
    <property type="match status" value="1"/>
</dbReference>
<feature type="binding site" evidence="9">
    <location>
        <position position="188"/>
    </location>
    <ligand>
        <name>Mg(2+)</name>
        <dbReference type="ChEBI" id="CHEBI:18420"/>
    </ligand>
</feature>
<dbReference type="GO" id="GO:0008967">
    <property type="term" value="F:phosphoglycolate phosphatase activity"/>
    <property type="evidence" value="ECO:0007669"/>
    <property type="project" value="TreeGrafter"/>
</dbReference>
<dbReference type="SUPFAM" id="SSF56784">
    <property type="entry name" value="HAD-like"/>
    <property type="match status" value="1"/>
</dbReference>
<feature type="active site" description="Schiff-base intermediate with substrate" evidence="9">
    <location>
        <position position="54"/>
    </location>
</feature>
<feature type="binding site" evidence="9">
    <location>
        <position position="13"/>
    </location>
    <ligand>
        <name>Mg(2+)</name>
        <dbReference type="ChEBI" id="CHEBI:18420"/>
    </ligand>
</feature>
<evidence type="ECO:0000256" key="2">
    <source>
        <dbReference type="ARBA" id="ARBA00022723"/>
    </source>
</evidence>
<gene>
    <name evidence="9" type="primary">phnX</name>
    <name evidence="10" type="ORF">RUMHYD_02641</name>
</gene>
<dbReference type="AlphaFoldDB" id="C0CP40"/>
<keyword evidence="2 9" id="KW-0479">Metal-binding</keyword>
<keyword evidence="4 9" id="KW-0460">Magnesium</keyword>
<keyword evidence="5 9" id="KW-0704">Schiff base</keyword>
<dbReference type="PANTHER" id="PTHR43434:SF19">
    <property type="entry name" value="PHOSPHONOACETALDEHYDE HYDROLASE"/>
    <property type="match status" value="1"/>
</dbReference>